<organism evidence="3">
    <name type="scientific">marine metagenome</name>
    <dbReference type="NCBI Taxonomy" id="408172"/>
    <lineage>
        <taxon>unclassified sequences</taxon>
        <taxon>metagenomes</taxon>
        <taxon>ecological metagenomes</taxon>
    </lineage>
</organism>
<sequence length="324" mass="34690">MEAAGGLATGVDAIDPEASYEECLAYCSAFEEAAAEGNTLLSESLPVLESVESATEIIDGTDGNKLQLFIHRPKRRSGSVPCIVHTHGGGMVLMGATDPMFVRWRDSLADLGMVVVGVEFRNGGGRLGNHPFPAGLNDCASAVQWVHSNRDALGVSAIVISGESGGGNLSLATTLKANREGWVDQIDGVYACCPYICGQYADPPKPLLSLYENDGYMLSCRQMAALVKVYDPTNEHSTNPLAWPYHAQRADLEGLPPHVISVNELDPLRDEGLAYYRKLLAAGVPAFCRTVHGTPHAGDLSYPDITPEIYRDTLASMHGFISAL</sequence>
<evidence type="ECO:0000259" key="2">
    <source>
        <dbReference type="Pfam" id="PF07859"/>
    </source>
</evidence>
<protein>
    <recommendedName>
        <fullName evidence="2">Alpha/beta hydrolase fold-3 domain-containing protein</fullName>
    </recommendedName>
</protein>
<dbReference type="InterPro" id="IPR029058">
    <property type="entry name" value="AB_hydrolase_fold"/>
</dbReference>
<dbReference type="EMBL" id="UINC01006313">
    <property type="protein sequence ID" value="SVA26783.1"/>
    <property type="molecule type" value="Genomic_DNA"/>
</dbReference>
<evidence type="ECO:0000313" key="3">
    <source>
        <dbReference type="EMBL" id="SVA26783.1"/>
    </source>
</evidence>
<reference evidence="3" key="1">
    <citation type="submission" date="2018-05" db="EMBL/GenBank/DDBJ databases">
        <authorList>
            <person name="Lanie J.A."/>
            <person name="Ng W.-L."/>
            <person name="Kazmierczak K.M."/>
            <person name="Andrzejewski T.M."/>
            <person name="Davidsen T.M."/>
            <person name="Wayne K.J."/>
            <person name="Tettelin H."/>
            <person name="Glass J.I."/>
            <person name="Rusch D."/>
            <person name="Podicherti R."/>
            <person name="Tsui H.-C.T."/>
            <person name="Winkler M.E."/>
        </authorList>
    </citation>
    <scope>NUCLEOTIDE SEQUENCE</scope>
</reference>
<gene>
    <name evidence="3" type="ORF">METZ01_LOCUS79637</name>
</gene>
<name>A0A381UJ37_9ZZZZ</name>
<dbReference type="PANTHER" id="PTHR48081">
    <property type="entry name" value="AB HYDROLASE SUPERFAMILY PROTEIN C4A8.06C"/>
    <property type="match status" value="1"/>
</dbReference>
<proteinExistence type="predicted"/>
<dbReference type="AlphaFoldDB" id="A0A381UJ37"/>
<dbReference type="InterPro" id="IPR050300">
    <property type="entry name" value="GDXG_lipolytic_enzyme"/>
</dbReference>
<accession>A0A381UJ37</accession>
<dbReference type="SUPFAM" id="SSF53474">
    <property type="entry name" value="alpha/beta-Hydrolases"/>
    <property type="match status" value="1"/>
</dbReference>
<keyword evidence="1" id="KW-0378">Hydrolase</keyword>
<dbReference type="GO" id="GO:0016787">
    <property type="term" value="F:hydrolase activity"/>
    <property type="evidence" value="ECO:0007669"/>
    <property type="project" value="UniProtKB-KW"/>
</dbReference>
<dbReference type="InterPro" id="IPR013094">
    <property type="entry name" value="AB_hydrolase_3"/>
</dbReference>
<dbReference type="Gene3D" id="3.40.50.1820">
    <property type="entry name" value="alpha/beta hydrolase"/>
    <property type="match status" value="1"/>
</dbReference>
<dbReference type="Pfam" id="PF07859">
    <property type="entry name" value="Abhydrolase_3"/>
    <property type="match status" value="1"/>
</dbReference>
<feature type="domain" description="Alpha/beta hydrolase fold-3" evidence="2">
    <location>
        <begin position="83"/>
        <end position="297"/>
    </location>
</feature>
<evidence type="ECO:0000256" key="1">
    <source>
        <dbReference type="ARBA" id="ARBA00022801"/>
    </source>
</evidence>
<dbReference type="PANTHER" id="PTHR48081:SF8">
    <property type="entry name" value="ALPHA_BETA HYDROLASE FOLD-3 DOMAIN-CONTAINING PROTEIN-RELATED"/>
    <property type="match status" value="1"/>
</dbReference>